<keyword evidence="2" id="KW-1185">Reference proteome</keyword>
<dbReference type="Proteomes" id="UP000276215">
    <property type="component" value="Unassembled WGS sequence"/>
</dbReference>
<organism evidence="1 2">
    <name type="scientific">Choiromyces venosus 120613-1</name>
    <dbReference type="NCBI Taxonomy" id="1336337"/>
    <lineage>
        <taxon>Eukaryota</taxon>
        <taxon>Fungi</taxon>
        <taxon>Dikarya</taxon>
        <taxon>Ascomycota</taxon>
        <taxon>Pezizomycotina</taxon>
        <taxon>Pezizomycetes</taxon>
        <taxon>Pezizales</taxon>
        <taxon>Tuberaceae</taxon>
        <taxon>Choiromyces</taxon>
    </lineage>
</organism>
<proteinExistence type="predicted"/>
<gene>
    <name evidence="1" type="ORF">L873DRAFT_1842184</name>
</gene>
<evidence type="ECO:0000313" key="1">
    <source>
        <dbReference type="EMBL" id="RPB01715.1"/>
    </source>
</evidence>
<accession>A0A3N4K720</accession>
<evidence type="ECO:0008006" key="3">
    <source>
        <dbReference type="Google" id="ProtNLM"/>
    </source>
</evidence>
<sequence length="279" mass="31810">MEHARAAFNSWMPGTHLVPDIYWKSEHPSVIAMEYISGKNGTKVDMGTWGRRQKTGFVRRMAVIGICLIWKAQYTTSKATTREMVGRGLKDKSADAYDREEIDKYFGIALSGVWAPRKPSLKNFKYLRPCDISLRGSKIVAITSWESTVNQRDRGIDQGIVESFCPAFRDKTATPKHKIPGELDWDIIREYGGGIREDDFLEELVDDESNEGDEDEGKKEAVKLAEDWYHEPVWQLVSECVRRREIRADTIPIGEYLRWTKSGSGECLPDGESEAGYVY</sequence>
<evidence type="ECO:0000313" key="2">
    <source>
        <dbReference type="Proteomes" id="UP000276215"/>
    </source>
</evidence>
<protein>
    <recommendedName>
        <fullName evidence="3">Protein kinase domain-containing protein</fullName>
    </recommendedName>
</protein>
<name>A0A3N4K720_9PEZI</name>
<dbReference type="EMBL" id="ML120371">
    <property type="protein sequence ID" value="RPB01715.1"/>
    <property type="molecule type" value="Genomic_DNA"/>
</dbReference>
<dbReference type="AlphaFoldDB" id="A0A3N4K720"/>
<dbReference type="OrthoDB" id="5412343at2759"/>
<reference evidence="1 2" key="1">
    <citation type="journal article" date="2018" name="Nat. Ecol. Evol.">
        <title>Pezizomycetes genomes reveal the molecular basis of ectomycorrhizal truffle lifestyle.</title>
        <authorList>
            <person name="Murat C."/>
            <person name="Payen T."/>
            <person name="Noel B."/>
            <person name="Kuo A."/>
            <person name="Morin E."/>
            <person name="Chen J."/>
            <person name="Kohler A."/>
            <person name="Krizsan K."/>
            <person name="Balestrini R."/>
            <person name="Da Silva C."/>
            <person name="Montanini B."/>
            <person name="Hainaut M."/>
            <person name="Levati E."/>
            <person name="Barry K.W."/>
            <person name="Belfiori B."/>
            <person name="Cichocki N."/>
            <person name="Clum A."/>
            <person name="Dockter R.B."/>
            <person name="Fauchery L."/>
            <person name="Guy J."/>
            <person name="Iotti M."/>
            <person name="Le Tacon F."/>
            <person name="Lindquist E.A."/>
            <person name="Lipzen A."/>
            <person name="Malagnac F."/>
            <person name="Mello A."/>
            <person name="Molinier V."/>
            <person name="Miyauchi S."/>
            <person name="Poulain J."/>
            <person name="Riccioni C."/>
            <person name="Rubini A."/>
            <person name="Sitrit Y."/>
            <person name="Splivallo R."/>
            <person name="Traeger S."/>
            <person name="Wang M."/>
            <person name="Zifcakova L."/>
            <person name="Wipf D."/>
            <person name="Zambonelli A."/>
            <person name="Paolocci F."/>
            <person name="Nowrousian M."/>
            <person name="Ottonello S."/>
            <person name="Baldrian P."/>
            <person name="Spatafora J.W."/>
            <person name="Henrissat B."/>
            <person name="Nagy L.G."/>
            <person name="Aury J.M."/>
            <person name="Wincker P."/>
            <person name="Grigoriev I.V."/>
            <person name="Bonfante P."/>
            <person name="Martin F.M."/>
        </authorList>
    </citation>
    <scope>NUCLEOTIDE SEQUENCE [LARGE SCALE GENOMIC DNA]</scope>
    <source>
        <strain evidence="1 2">120613-1</strain>
    </source>
</reference>